<protein>
    <recommendedName>
        <fullName evidence="2">Butirosin biosynthesis protein H N-terminal domain-containing protein</fullName>
    </recommendedName>
</protein>
<evidence type="ECO:0000313" key="3">
    <source>
        <dbReference type="EMBL" id="SPD74716.1"/>
    </source>
</evidence>
<feature type="chain" id="PRO_5019056698" description="Butirosin biosynthesis protein H N-terminal domain-containing protein" evidence="1">
    <location>
        <begin position="24"/>
        <end position="570"/>
    </location>
</feature>
<dbReference type="Pfam" id="PF14399">
    <property type="entry name" value="BtrH_N"/>
    <property type="match status" value="1"/>
</dbReference>
<sequence>MISRISLTVLAAILICNISAAIADPPVSASVSGVKNVGWAPGNCEVASFGQLVIQRDPTITPAEVVVRAGVCTQAAWVGSGKNRVLVDHPRFLNMGKRVDAARLFGLGYAVAWKPVGGKPYGIAKQADSLTTFNTTDEAVKRIKELLAAGTPVQVHVDTAELPFYGGNHGSHFVVVHGYDATSIYYCENGFSNGENENVNLSWADFISAWTGIAHVDPKYPGNECFMLWLTTDPVRLDNDWILAWLSRDIKMTNKSKSPTGPDAIRAAAEMIRNGADGDTVFNSWLRSIHANWRSYMIGFLDSAGHSDMAERFEQACEIWESINSTLNPDWSTVCDQMDEAADIEEEVEAELLGLVEDFEPVCLCSPEDGANLDTLEDCTFRWAQMPEVSKTVLQIAMDGDFANRRSTGTLTPDKYKWFVPMAKKDWFKVLSKDDNNRLLSWRVIGQGKDAGMVSIGRTLSWDIQQMVSEAPDSGRSLAEGELLTFTFGSPWIAEKPCVVISTTGDFNDKKSRIIIKPKSDQTSASFTKSTLSTLKKKDDGDKVVYWRAEDAYAKKTMVEPSEPRSLQLP</sequence>
<feature type="domain" description="Butirosin biosynthesis protein H N-terminal" evidence="2">
    <location>
        <begin position="131"/>
        <end position="183"/>
    </location>
</feature>
<dbReference type="Gene3D" id="3.90.70.10">
    <property type="entry name" value="Cysteine proteinases"/>
    <property type="match status" value="1"/>
</dbReference>
<organism evidence="3">
    <name type="scientific">uncultured Desulfobacterium sp</name>
    <dbReference type="NCBI Taxonomy" id="201089"/>
    <lineage>
        <taxon>Bacteria</taxon>
        <taxon>Pseudomonadati</taxon>
        <taxon>Thermodesulfobacteriota</taxon>
        <taxon>Desulfobacteria</taxon>
        <taxon>Desulfobacterales</taxon>
        <taxon>Desulfobacteriaceae</taxon>
        <taxon>Desulfobacterium</taxon>
        <taxon>environmental samples</taxon>
    </lineage>
</organism>
<gene>
    <name evidence="3" type="ORF">PITCH_A300019</name>
</gene>
<proteinExistence type="predicted"/>
<dbReference type="EMBL" id="OJIN01000171">
    <property type="protein sequence ID" value="SPD74716.1"/>
    <property type="molecule type" value="Genomic_DNA"/>
</dbReference>
<evidence type="ECO:0000259" key="2">
    <source>
        <dbReference type="Pfam" id="PF14399"/>
    </source>
</evidence>
<dbReference type="InterPro" id="IPR026935">
    <property type="entry name" value="BtrH_N"/>
</dbReference>
<reference evidence="3" key="1">
    <citation type="submission" date="2018-01" db="EMBL/GenBank/DDBJ databases">
        <authorList>
            <person name="Regsiter A."/>
            <person name="William W."/>
        </authorList>
    </citation>
    <scope>NUCLEOTIDE SEQUENCE</scope>
    <source>
        <strain evidence="3">TRIP AH-1</strain>
    </source>
</reference>
<keyword evidence="1" id="KW-0732">Signal</keyword>
<accession>A0A445MZ03</accession>
<feature type="signal peptide" evidence="1">
    <location>
        <begin position="1"/>
        <end position="23"/>
    </location>
</feature>
<dbReference type="AlphaFoldDB" id="A0A445MZ03"/>
<name>A0A445MZ03_9BACT</name>
<evidence type="ECO:0000256" key="1">
    <source>
        <dbReference type="SAM" id="SignalP"/>
    </source>
</evidence>